<dbReference type="Proteomes" id="UP001165289">
    <property type="component" value="Unassembled WGS sequence"/>
</dbReference>
<feature type="region of interest" description="Disordered" evidence="11">
    <location>
        <begin position="1"/>
        <end position="26"/>
    </location>
</feature>
<evidence type="ECO:0000256" key="4">
    <source>
        <dbReference type="ARBA" id="ARBA00022517"/>
    </source>
</evidence>
<evidence type="ECO:0000256" key="3">
    <source>
        <dbReference type="ARBA" id="ARBA00022490"/>
    </source>
</evidence>
<dbReference type="InterPro" id="IPR003604">
    <property type="entry name" value="Matrin/U1-like-C_Znf_C2H2"/>
</dbReference>
<evidence type="ECO:0000256" key="2">
    <source>
        <dbReference type="ARBA" id="ARBA00004496"/>
    </source>
</evidence>
<evidence type="ECO:0000256" key="9">
    <source>
        <dbReference type="ARBA" id="ARBA00038064"/>
    </source>
</evidence>
<dbReference type="Pfam" id="PF12171">
    <property type="entry name" value="zf-C2H2_jaz"/>
    <property type="match status" value="1"/>
</dbReference>
<gene>
    <name evidence="13" type="ORF">LOD99_15649</name>
</gene>
<dbReference type="InterPro" id="IPR036236">
    <property type="entry name" value="Znf_C2H2_sf"/>
</dbReference>
<comment type="caution">
    <text evidence="13">The sequence shown here is derived from an EMBL/GenBank/DDBJ whole genome shotgun (WGS) entry which is preliminary data.</text>
</comment>
<evidence type="ECO:0000256" key="6">
    <source>
        <dbReference type="ARBA" id="ARBA00022771"/>
    </source>
</evidence>
<evidence type="ECO:0000256" key="7">
    <source>
        <dbReference type="ARBA" id="ARBA00022833"/>
    </source>
</evidence>
<dbReference type="GO" id="GO:0042254">
    <property type="term" value="P:ribosome biogenesis"/>
    <property type="evidence" value="ECO:0007669"/>
    <property type="project" value="UniProtKB-KW"/>
</dbReference>
<dbReference type="GO" id="GO:0008270">
    <property type="term" value="F:zinc ion binding"/>
    <property type="evidence" value="ECO:0007669"/>
    <property type="project" value="UniProtKB-KW"/>
</dbReference>
<protein>
    <submittedName>
        <fullName evidence="13">Zinc finger protein</fullName>
    </submittedName>
</protein>
<dbReference type="GO" id="GO:0005737">
    <property type="term" value="C:cytoplasm"/>
    <property type="evidence" value="ECO:0007669"/>
    <property type="project" value="UniProtKB-SubCell"/>
</dbReference>
<accession>A0AAV7KA65</accession>
<reference evidence="13 14" key="1">
    <citation type="journal article" date="2023" name="BMC Biol.">
        <title>The compact genome of the sponge Oopsacas minuta (Hexactinellida) is lacking key metazoan core genes.</title>
        <authorList>
            <person name="Santini S."/>
            <person name="Schenkelaars Q."/>
            <person name="Jourda C."/>
            <person name="Duchesne M."/>
            <person name="Belahbib H."/>
            <person name="Rocher C."/>
            <person name="Selva M."/>
            <person name="Riesgo A."/>
            <person name="Vervoort M."/>
            <person name="Leys S.P."/>
            <person name="Kodjabachian L."/>
            <person name="Le Bivic A."/>
            <person name="Borchiellini C."/>
            <person name="Claverie J.M."/>
            <person name="Renard E."/>
        </authorList>
    </citation>
    <scope>NUCLEOTIDE SEQUENCE [LARGE SCALE GENOMIC DNA]</scope>
    <source>
        <strain evidence="13">SPO-2</strain>
    </source>
</reference>
<keyword evidence="5" id="KW-0479">Metal-binding</keyword>
<dbReference type="GO" id="GO:0003676">
    <property type="term" value="F:nucleic acid binding"/>
    <property type="evidence" value="ECO:0007669"/>
    <property type="project" value="InterPro"/>
</dbReference>
<evidence type="ECO:0000313" key="14">
    <source>
        <dbReference type="Proteomes" id="UP001165289"/>
    </source>
</evidence>
<evidence type="ECO:0000256" key="1">
    <source>
        <dbReference type="ARBA" id="ARBA00004123"/>
    </source>
</evidence>
<dbReference type="InterPro" id="IPR022755">
    <property type="entry name" value="Znf_C2H2_jaz"/>
</dbReference>
<dbReference type="EMBL" id="JAKMXF010000110">
    <property type="protein sequence ID" value="KAI6657931.1"/>
    <property type="molecule type" value="Genomic_DNA"/>
</dbReference>
<dbReference type="PANTHER" id="PTHR46095">
    <property type="entry name" value="ZINC FINGER PROTEIN 593"/>
    <property type="match status" value="1"/>
</dbReference>
<keyword evidence="6 10" id="KW-0863">Zinc-finger</keyword>
<evidence type="ECO:0000259" key="12">
    <source>
        <dbReference type="PROSITE" id="PS50157"/>
    </source>
</evidence>
<organism evidence="13 14">
    <name type="scientific">Oopsacas minuta</name>
    <dbReference type="NCBI Taxonomy" id="111878"/>
    <lineage>
        <taxon>Eukaryota</taxon>
        <taxon>Metazoa</taxon>
        <taxon>Porifera</taxon>
        <taxon>Hexactinellida</taxon>
        <taxon>Hexasterophora</taxon>
        <taxon>Lyssacinosida</taxon>
        <taxon>Leucopsacidae</taxon>
        <taxon>Oopsacas</taxon>
    </lineage>
</organism>
<keyword evidence="4" id="KW-0690">Ribosome biogenesis</keyword>
<dbReference type="AlphaFoldDB" id="A0AAV7KA65"/>
<name>A0AAV7KA65_9METZ</name>
<sequence>MGRYAKKKVHKINKSIRKKAKTKRRPRDLDQIVEDLMPQRAKQLLNPKVDVQLPGLGQNLCLHCSRYFIDDSSLQHHFKSKVHKKRVKRLREPVYTHQESESAGGLGVYKPLTKPLIHTVLQPASNKQDVAVDIQTLSISK</sequence>
<dbReference type="PROSITE" id="PS50157">
    <property type="entry name" value="ZINC_FINGER_C2H2_2"/>
    <property type="match status" value="1"/>
</dbReference>
<dbReference type="InterPro" id="IPR013087">
    <property type="entry name" value="Znf_C2H2_type"/>
</dbReference>
<dbReference type="GO" id="GO:0043021">
    <property type="term" value="F:ribonucleoprotein complex binding"/>
    <property type="evidence" value="ECO:0007669"/>
    <property type="project" value="UniProtKB-ARBA"/>
</dbReference>
<dbReference type="SMART" id="SM00451">
    <property type="entry name" value="ZnF_U1"/>
    <property type="match status" value="1"/>
</dbReference>
<keyword evidence="7" id="KW-0862">Zinc</keyword>
<keyword evidence="8" id="KW-0539">Nucleus</keyword>
<feature type="domain" description="C2H2-type" evidence="12">
    <location>
        <begin position="59"/>
        <end position="88"/>
    </location>
</feature>
<proteinExistence type="inferred from homology"/>
<evidence type="ECO:0000256" key="8">
    <source>
        <dbReference type="ARBA" id="ARBA00023242"/>
    </source>
</evidence>
<evidence type="ECO:0000313" key="13">
    <source>
        <dbReference type="EMBL" id="KAI6657931.1"/>
    </source>
</evidence>
<evidence type="ECO:0000256" key="11">
    <source>
        <dbReference type="SAM" id="MobiDB-lite"/>
    </source>
</evidence>
<dbReference type="FunFam" id="3.30.160.60:FF:000299">
    <property type="entry name" value="Zinc finger protein 593"/>
    <property type="match status" value="1"/>
</dbReference>
<dbReference type="InterPro" id="IPR051879">
    <property type="entry name" value="C2H2-ZF_Maturation_Protein"/>
</dbReference>
<comment type="similarity">
    <text evidence="9">Belongs to the ZNF593/BUD20 C2H2-type zinc-finger protein family.</text>
</comment>
<keyword evidence="14" id="KW-1185">Reference proteome</keyword>
<evidence type="ECO:0000256" key="5">
    <source>
        <dbReference type="ARBA" id="ARBA00022723"/>
    </source>
</evidence>
<dbReference type="PROSITE" id="PS00028">
    <property type="entry name" value="ZINC_FINGER_C2H2_1"/>
    <property type="match status" value="1"/>
</dbReference>
<evidence type="ECO:0000256" key="10">
    <source>
        <dbReference type="PROSITE-ProRule" id="PRU00042"/>
    </source>
</evidence>
<dbReference type="GO" id="GO:0005634">
    <property type="term" value="C:nucleus"/>
    <property type="evidence" value="ECO:0007669"/>
    <property type="project" value="UniProtKB-SubCell"/>
</dbReference>
<dbReference type="SUPFAM" id="SSF57667">
    <property type="entry name" value="beta-beta-alpha zinc fingers"/>
    <property type="match status" value="1"/>
</dbReference>
<keyword evidence="3" id="KW-0963">Cytoplasm</keyword>
<dbReference type="PANTHER" id="PTHR46095:SF1">
    <property type="entry name" value="ZINC FINGER PROTEIN 593"/>
    <property type="match status" value="1"/>
</dbReference>
<dbReference type="Gene3D" id="3.30.160.60">
    <property type="entry name" value="Classic Zinc Finger"/>
    <property type="match status" value="1"/>
</dbReference>
<comment type="subcellular location">
    <subcellularLocation>
        <location evidence="2">Cytoplasm</location>
    </subcellularLocation>
    <subcellularLocation>
        <location evidence="1">Nucleus</location>
    </subcellularLocation>
</comment>